<protein>
    <submittedName>
        <fullName evidence="3">NR LBD domain-containing protein</fullName>
    </submittedName>
</protein>
<dbReference type="Proteomes" id="UP000036681">
    <property type="component" value="Unplaced"/>
</dbReference>
<evidence type="ECO:0000313" key="3">
    <source>
        <dbReference type="WBParaSite" id="ALUE_0002185001-mRNA-1"/>
    </source>
</evidence>
<dbReference type="AlphaFoldDB" id="A0A0M3ISX2"/>
<keyword evidence="2" id="KW-1185">Reference proteome</keyword>
<proteinExistence type="predicted"/>
<feature type="compositionally biased region" description="Polar residues" evidence="1">
    <location>
        <begin position="41"/>
        <end position="51"/>
    </location>
</feature>
<reference evidence="3" key="1">
    <citation type="submission" date="2017-02" db="UniProtKB">
        <authorList>
            <consortium name="WormBaseParasite"/>
        </authorList>
    </citation>
    <scope>IDENTIFICATION</scope>
</reference>
<dbReference type="WBParaSite" id="ALUE_0002185001-mRNA-1">
    <property type="protein sequence ID" value="ALUE_0002185001-mRNA-1"/>
    <property type="gene ID" value="ALUE_0002185001"/>
</dbReference>
<name>A0A0M3ISX2_ASCLU</name>
<accession>A0A0M3ISX2</accession>
<evidence type="ECO:0000313" key="2">
    <source>
        <dbReference type="Proteomes" id="UP000036681"/>
    </source>
</evidence>
<organism evidence="2 3">
    <name type="scientific">Ascaris lumbricoides</name>
    <name type="common">Giant roundworm</name>
    <dbReference type="NCBI Taxonomy" id="6252"/>
    <lineage>
        <taxon>Eukaryota</taxon>
        <taxon>Metazoa</taxon>
        <taxon>Ecdysozoa</taxon>
        <taxon>Nematoda</taxon>
        <taxon>Chromadorea</taxon>
        <taxon>Rhabditida</taxon>
        <taxon>Spirurina</taxon>
        <taxon>Ascaridomorpha</taxon>
        <taxon>Ascaridoidea</taxon>
        <taxon>Ascarididae</taxon>
        <taxon>Ascaris</taxon>
    </lineage>
</organism>
<feature type="region of interest" description="Disordered" evidence="1">
    <location>
        <begin position="18"/>
        <end position="51"/>
    </location>
</feature>
<sequence length="266" mass="29769">MSGRQRAEVARTAPGRDRYCLSLSESSSSTEGEDNIEDGVQSASARHSNLTGHSDTTLLEALDGAWSFMREVHSELMDIDDNICRPRLLCTNKNVRLASKDTESLIPLEYSIIERSFLKMDSFLADEEVIETIQQLIWDRQSSGSELNIGGEKLLAMLAHAAACRLSELIPNAELPLSAQQYLDERLTIDTLPLVDPTMLSWLCVQRVKFVLEIMSMSSSKFKDHELKLILFALIKVGADELSDCTLLREISKALNNVSLIYLLFN</sequence>
<evidence type="ECO:0000256" key="1">
    <source>
        <dbReference type="SAM" id="MobiDB-lite"/>
    </source>
</evidence>